<evidence type="ECO:0000256" key="1">
    <source>
        <dbReference type="ARBA" id="ARBA00022679"/>
    </source>
</evidence>
<keyword evidence="2" id="KW-0012">Acyltransferase</keyword>
<feature type="domain" description="N-acetyltransferase" evidence="3">
    <location>
        <begin position="2"/>
        <end position="144"/>
    </location>
</feature>
<dbReference type="Proteomes" id="UP000570361">
    <property type="component" value="Unassembled WGS sequence"/>
</dbReference>
<dbReference type="PANTHER" id="PTHR43877">
    <property type="entry name" value="AMINOALKYLPHOSPHONATE N-ACETYLTRANSFERASE-RELATED-RELATED"/>
    <property type="match status" value="1"/>
</dbReference>
<dbReference type="InterPro" id="IPR000182">
    <property type="entry name" value="GNAT_dom"/>
</dbReference>
<dbReference type="Gene3D" id="3.40.630.30">
    <property type="match status" value="1"/>
</dbReference>
<accession>A0A7W5AWF7</accession>
<organism evidence="4 5">
    <name type="scientific">Paenibacillus phyllosphaerae</name>
    <dbReference type="NCBI Taxonomy" id="274593"/>
    <lineage>
        <taxon>Bacteria</taxon>
        <taxon>Bacillati</taxon>
        <taxon>Bacillota</taxon>
        <taxon>Bacilli</taxon>
        <taxon>Bacillales</taxon>
        <taxon>Paenibacillaceae</taxon>
        <taxon>Paenibacillus</taxon>
    </lineage>
</organism>
<evidence type="ECO:0000259" key="3">
    <source>
        <dbReference type="PROSITE" id="PS51186"/>
    </source>
</evidence>
<dbReference type="Pfam" id="PF00583">
    <property type="entry name" value="Acetyltransf_1"/>
    <property type="match status" value="1"/>
</dbReference>
<dbReference type="CDD" id="cd04301">
    <property type="entry name" value="NAT_SF"/>
    <property type="match status" value="1"/>
</dbReference>
<comment type="caution">
    <text evidence="4">The sequence shown here is derived from an EMBL/GenBank/DDBJ whole genome shotgun (WGS) entry which is preliminary data.</text>
</comment>
<name>A0A7W5AWF7_9BACL</name>
<dbReference type="PROSITE" id="PS51186">
    <property type="entry name" value="GNAT"/>
    <property type="match status" value="1"/>
</dbReference>
<dbReference type="EMBL" id="JACHXK010000003">
    <property type="protein sequence ID" value="MBB3109988.1"/>
    <property type="molecule type" value="Genomic_DNA"/>
</dbReference>
<dbReference type="InterPro" id="IPR050832">
    <property type="entry name" value="Bact_Acetyltransf"/>
</dbReference>
<dbReference type="RefSeq" id="WP_183599565.1">
    <property type="nucleotide sequence ID" value="NZ_JACHXK010000003.1"/>
</dbReference>
<gene>
    <name evidence="4" type="ORF">FHS18_002051</name>
</gene>
<evidence type="ECO:0000313" key="5">
    <source>
        <dbReference type="Proteomes" id="UP000570361"/>
    </source>
</evidence>
<dbReference type="AlphaFoldDB" id="A0A7W5AWF7"/>
<keyword evidence="1 4" id="KW-0808">Transferase</keyword>
<evidence type="ECO:0000313" key="4">
    <source>
        <dbReference type="EMBL" id="MBB3109988.1"/>
    </source>
</evidence>
<protein>
    <submittedName>
        <fullName evidence="4">GNAT superfamily N-acetyltransferase</fullName>
    </submittedName>
</protein>
<proteinExistence type="predicted"/>
<dbReference type="GO" id="GO:0016747">
    <property type="term" value="F:acyltransferase activity, transferring groups other than amino-acyl groups"/>
    <property type="evidence" value="ECO:0007669"/>
    <property type="project" value="InterPro"/>
</dbReference>
<keyword evidence="5" id="KW-1185">Reference proteome</keyword>
<dbReference type="PANTHER" id="PTHR43877:SF2">
    <property type="entry name" value="AMINOALKYLPHOSPHONATE N-ACETYLTRANSFERASE-RELATED"/>
    <property type="match status" value="1"/>
</dbReference>
<dbReference type="SUPFAM" id="SSF55729">
    <property type="entry name" value="Acyl-CoA N-acyltransferases (Nat)"/>
    <property type="match status" value="1"/>
</dbReference>
<reference evidence="4 5" key="1">
    <citation type="submission" date="2020-08" db="EMBL/GenBank/DDBJ databases">
        <title>Genomic Encyclopedia of Type Strains, Phase III (KMG-III): the genomes of soil and plant-associated and newly described type strains.</title>
        <authorList>
            <person name="Whitman W."/>
        </authorList>
    </citation>
    <scope>NUCLEOTIDE SEQUENCE [LARGE SCALE GENOMIC DNA]</scope>
    <source>
        <strain evidence="4 5">CECT 5862</strain>
    </source>
</reference>
<evidence type="ECO:0000256" key="2">
    <source>
        <dbReference type="ARBA" id="ARBA00023315"/>
    </source>
</evidence>
<sequence length="144" mass="15902">MISIKPYEEVDLAGVAALMADLGYPSEHEAVARRLGHIQAHDSLHVYVAHASGEVAGLIALRLCWNMEYDNPTAQVALIVTKQSMQGRGIGKALMAFAEGWGRERGAGDMMLTSGNKPERQRAHGMYQHLGYRNNGIRFVKRLK</sequence>
<dbReference type="InterPro" id="IPR016181">
    <property type="entry name" value="Acyl_CoA_acyltransferase"/>
</dbReference>